<dbReference type="Pfam" id="PF06782">
    <property type="entry name" value="UPF0236"/>
    <property type="match status" value="1"/>
</dbReference>
<sequence length="513" mass="57243">MSPRKRPPADPTSPPADQAQEALRTMEAALRQKIGAAPEGSEEKRHLQELLSLLSGQKTPEAPPTASKAPTPSFASILEEMGVPMIRSSRRLDFGAMERAMKDRMLEETARTLESRLNEEITRHPAPFRCPACGRLLQNKGMKSKTFMTSFGEITLRRRYGFCRSCRKGSFPDDARLGLDETGVSPEVQYLAGLFGAETDFLRASDLFFCAARIRLPEKQVERIAKSLGEQIAQDEREHVELEPHRLPQGPLYIGMDGTGVPIQSRETAGRRGKQKDGSSKTREAKMIDIWEAHTQNERGIPIRDPGSVSYSAAIESASCPDFAQMPSDFARRVEREASRRGAAQARQIVVIGDGAAWIWKTAESLFPGALCIVDRFHAKQHLSELSKALFGDTPKAKEWTHCRYEELDEGRMDDLLKEIGIYASRFPEAAQCRTYFQNNRERMRYPEFRALGLCTSSGVVEAGCKSIVGGRLKKSGMHWSVAGANAILALRCTIKSGRYESFWERKASQWAA</sequence>
<organism evidence="3 4">
    <name type="scientific">Leptospirillum ferrodiazotrophum</name>
    <dbReference type="NCBI Taxonomy" id="412449"/>
    <lineage>
        <taxon>Bacteria</taxon>
        <taxon>Pseudomonadati</taxon>
        <taxon>Nitrospirota</taxon>
        <taxon>Nitrospiria</taxon>
        <taxon>Nitrospirales</taxon>
        <taxon>Nitrospiraceae</taxon>
        <taxon>Leptospirillum</taxon>
    </lineage>
</organism>
<name>C6HWG6_9BACT</name>
<evidence type="ECO:0000256" key="2">
    <source>
        <dbReference type="SAM" id="MobiDB-lite"/>
    </source>
</evidence>
<accession>C6HWG6</accession>
<feature type="region of interest" description="Disordered" evidence="2">
    <location>
        <begin position="260"/>
        <end position="283"/>
    </location>
</feature>
<dbReference type="Proteomes" id="UP000009374">
    <property type="component" value="Unassembled WGS sequence"/>
</dbReference>
<dbReference type="EMBL" id="GG693870">
    <property type="protein sequence ID" value="EES52942.1"/>
    <property type="molecule type" value="Genomic_DNA"/>
</dbReference>
<proteinExistence type="inferred from homology"/>
<evidence type="ECO:0000256" key="1">
    <source>
        <dbReference type="ARBA" id="ARBA00006539"/>
    </source>
</evidence>
<comment type="similarity">
    <text evidence="1">Belongs to the UPF0236 family.</text>
</comment>
<feature type="region of interest" description="Disordered" evidence="2">
    <location>
        <begin position="1"/>
        <end position="21"/>
    </location>
</feature>
<protein>
    <recommendedName>
        <fullName evidence="5">Transposase</fullName>
    </recommendedName>
</protein>
<evidence type="ECO:0008006" key="5">
    <source>
        <dbReference type="Google" id="ProtNLM"/>
    </source>
</evidence>
<keyword evidence="4" id="KW-1185">Reference proteome</keyword>
<evidence type="ECO:0000313" key="4">
    <source>
        <dbReference type="Proteomes" id="UP000009374"/>
    </source>
</evidence>
<dbReference type="AlphaFoldDB" id="C6HWG6"/>
<gene>
    <name evidence="3" type="ORF">UBAL3_80630001</name>
</gene>
<dbReference type="InterPro" id="IPR009620">
    <property type="entry name" value="UPF0236"/>
</dbReference>
<reference evidence="3 4" key="1">
    <citation type="journal article" date="2009" name="Appl. Environ. Microbiol.">
        <title>Community genomic and proteomic analyses of chemoautotrophic iron-oxidizing "Leptospirillum rubarum" (Group II) and "Leptospirillum ferrodiazotrophum" (Group III) bacteria in acid mine drainage biofilms.</title>
        <authorList>
            <person name="Goltsman D.S."/>
            <person name="Denef V.J."/>
            <person name="Singer S.W."/>
            <person name="VerBerkmoes N.C."/>
            <person name="Lefsrud M."/>
            <person name="Mueller R.S."/>
            <person name="Dick G.J."/>
            <person name="Sun C.L."/>
            <person name="Wheeler K.E."/>
            <person name="Zemla A."/>
            <person name="Baker B.J."/>
            <person name="Hauser L."/>
            <person name="Land M."/>
            <person name="Shah M.B."/>
            <person name="Thelen M.P."/>
            <person name="Hettich R.L."/>
            <person name="Banfield J.F."/>
        </authorList>
    </citation>
    <scope>NUCLEOTIDE SEQUENCE [LARGE SCALE GENOMIC DNA]</scope>
</reference>
<evidence type="ECO:0000313" key="3">
    <source>
        <dbReference type="EMBL" id="EES52942.1"/>
    </source>
</evidence>
<dbReference type="NCBIfam" id="NF033572">
    <property type="entry name" value="transpos_ISKra4"/>
    <property type="match status" value="1"/>
</dbReference>